<evidence type="ECO:0000256" key="2">
    <source>
        <dbReference type="ARBA" id="ARBA00025626"/>
    </source>
</evidence>
<dbReference type="eggNOG" id="COG1857">
    <property type="taxonomic scope" value="Bacteria"/>
</dbReference>
<dbReference type="NCBIfam" id="TIGR01875">
    <property type="entry name" value="cas_MJ0381"/>
    <property type="match status" value="1"/>
</dbReference>
<accession>A0A0H4X3W4</accession>
<keyword evidence="4" id="KW-1185">Reference proteome</keyword>
<organism evidence="3 4">
    <name type="scientific">Pseudomyxococcus hansupus</name>
    <dbReference type="NCBI Taxonomy" id="1297742"/>
    <lineage>
        <taxon>Bacteria</taxon>
        <taxon>Pseudomonadati</taxon>
        <taxon>Myxococcota</taxon>
        <taxon>Myxococcia</taxon>
        <taxon>Myxococcales</taxon>
        <taxon>Cystobacterineae</taxon>
        <taxon>Myxococcaceae</taxon>
        <taxon>Pseudomyxococcus</taxon>
    </lineage>
</organism>
<dbReference type="GO" id="GO:0051607">
    <property type="term" value="P:defense response to virus"/>
    <property type="evidence" value="ECO:0007669"/>
    <property type="project" value="UniProtKB-KW"/>
</dbReference>
<evidence type="ECO:0000313" key="3">
    <source>
        <dbReference type="EMBL" id="AKQ70371.1"/>
    </source>
</evidence>
<dbReference type="AlphaFoldDB" id="A0A0H4X3W4"/>
<protein>
    <submittedName>
        <fullName evidence="3">Fruiting body developmental protein R</fullName>
    </submittedName>
</protein>
<sequence>MSLHVFAAFVTPLGTAANNRGLTEGNITSLQKLVWNGQVHTTVSAESIRFALRRRLNEQEPCNRTYDDAARANVWKDDAFSAWAAKSKEKTYIDDDLLGFMSAEGAKQEKEKGTAKVRRAVLEVSRAVSLTPWSGDVTFNAASPGATPSAQKKGSNPVPYGTEMHATRYQYGVALTPEALRVPARAATALNQLCALGPVAGNHGRFLFDFSPESVVFRLTQEAAPRILHAFEPSSRAGGVELASLLRKVKSGDVPAKELVLGGHVVEGLSAEEREVLAGAELHTGVVAACRAACKRMEVGKK</sequence>
<evidence type="ECO:0000313" key="4">
    <source>
        <dbReference type="Proteomes" id="UP000009026"/>
    </source>
</evidence>
<dbReference type="Proteomes" id="UP000009026">
    <property type="component" value="Chromosome"/>
</dbReference>
<dbReference type="Pfam" id="PF01905">
    <property type="entry name" value="DevR"/>
    <property type="match status" value="1"/>
</dbReference>
<dbReference type="CDD" id="cd09650">
    <property type="entry name" value="Cas7_I"/>
    <property type="match status" value="1"/>
</dbReference>
<dbReference type="InterPro" id="IPR010154">
    <property type="entry name" value="CRISPR-assoc_Cas7/Cst2/DevR"/>
</dbReference>
<proteinExistence type="predicted"/>
<dbReference type="STRING" id="1297742.A176_007283"/>
<dbReference type="OrthoDB" id="9781560at2"/>
<dbReference type="InterPro" id="IPR013414">
    <property type="entry name" value="Cas7/Cst2/DevR_sub_I-B/Tneap"/>
</dbReference>
<keyword evidence="1" id="KW-0051">Antiviral defense</keyword>
<dbReference type="NCBIfam" id="TIGR02585">
    <property type="entry name" value="cas_Cst2_DevR"/>
    <property type="match status" value="1"/>
</dbReference>
<dbReference type="RefSeq" id="WP_002634035.1">
    <property type="nucleotide sequence ID" value="NZ_CP012109.1"/>
</dbReference>
<dbReference type="PATRIC" id="fig|1297742.4.peg.7411"/>
<evidence type="ECO:0000256" key="1">
    <source>
        <dbReference type="ARBA" id="ARBA00023118"/>
    </source>
</evidence>
<dbReference type="PIRSF" id="PIRSF011362">
    <property type="entry name" value="Fruiting_body_devlp_DevR"/>
    <property type="match status" value="1"/>
</dbReference>
<reference evidence="3 4" key="1">
    <citation type="journal article" date="2016" name="PLoS ONE">
        <title>Complete Genome Sequence and Comparative Genomics of a Novel Myxobacterium Myxococcus hansupus.</title>
        <authorList>
            <person name="Sharma G."/>
            <person name="Narwani T."/>
            <person name="Subramanian S."/>
        </authorList>
    </citation>
    <scope>NUCLEOTIDE SEQUENCE [LARGE SCALE GENOMIC DNA]</scope>
    <source>
        <strain evidence="4">mixupus</strain>
    </source>
</reference>
<dbReference type="EMBL" id="CP012109">
    <property type="protein sequence ID" value="AKQ70371.1"/>
    <property type="molecule type" value="Genomic_DNA"/>
</dbReference>
<gene>
    <name evidence="3" type="ORF">A176_007283</name>
</gene>
<dbReference type="KEGG" id="mym:A176_007283"/>
<name>A0A0H4X3W4_9BACT</name>
<comment type="function">
    <text evidence="2">CRISPR (clustered regularly interspaced short palindromic repeat) is an adaptive immune system that provides protection against mobile genetic elements (viruses, transposable elements and conjugative plasmids). CRISPR clusters contain spacers, sequences complementary to antecedent mobile elements, and target invading nucleic acids. CRISPR clusters are transcribed and processed into CRISPR RNA (crRNA).</text>
</comment>
<dbReference type="InterPro" id="IPR016581">
    <property type="entry name" value="Cas7/Cst2/DevR_bac"/>
</dbReference>